<proteinExistence type="predicted"/>
<evidence type="ECO:0000256" key="1">
    <source>
        <dbReference type="SAM" id="MobiDB-lite"/>
    </source>
</evidence>
<gene>
    <name evidence="2" type="ORF">CYJ95_11030</name>
</gene>
<feature type="region of interest" description="Disordered" evidence="1">
    <location>
        <begin position="20"/>
        <end position="40"/>
    </location>
</feature>
<feature type="region of interest" description="Disordered" evidence="1">
    <location>
        <begin position="54"/>
        <end position="91"/>
    </location>
</feature>
<dbReference type="AlphaFoldDB" id="A0AAX0VHW8"/>
<evidence type="ECO:0008006" key="4">
    <source>
        <dbReference type="Google" id="ProtNLM"/>
    </source>
</evidence>
<protein>
    <recommendedName>
        <fullName evidence="4">C2H2-type domain-containing protein</fullName>
    </recommendedName>
</protein>
<dbReference type="EMBL" id="PKJT01000015">
    <property type="protein sequence ID" value="PKZ79823.1"/>
    <property type="molecule type" value="Genomic_DNA"/>
</dbReference>
<evidence type="ECO:0000313" key="3">
    <source>
        <dbReference type="Proteomes" id="UP000234847"/>
    </source>
</evidence>
<sequence length="414" mass="42728">MGVTPRDVAGIHGTALAPALPGTGSRLVFSTSTPSGREHTAGPLLAAMAAVKGQTMNDTPTSRPHAQAQADASAPAEAAPQPPADLTAPAQSLTPLRDGQLACEHCGVAVDEPAHVVTHHALLTPREGVDGGPFPPRAVPGTVPLRFAVCEPCHAVQTRASELVKAHPHLVQTWGRTVAAERLTAALLAVGAVERELIELDAGSLYSLILMLGLEGGVLTYSRRYGAVESVRATVKDAASEPWSHTTGRDRLGVVLKYLVWRRMEAVRNDPPVPVAPPAGNAGCLLCGLAHVEVPAPAVVRYGPKEAAGRVWTPRTATVSSLRGQGHSHAQGQSVSGHLCPACEAATQDVGALGISTVERAFAAHLSATGTARSVAALEDVRAGVTAGVRAWVLSDAPAGAPWAHLAEHEAVAR</sequence>
<dbReference type="Proteomes" id="UP000234847">
    <property type="component" value="Unassembled WGS sequence"/>
</dbReference>
<organism evidence="2 3">
    <name type="scientific">Micrococcus luteus</name>
    <name type="common">Micrococcus lysodeikticus</name>
    <dbReference type="NCBI Taxonomy" id="1270"/>
    <lineage>
        <taxon>Bacteria</taxon>
        <taxon>Bacillati</taxon>
        <taxon>Actinomycetota</taxon>
        <taxon>Actinomycetes</taxon>
        <taxon>Micrococcales</taxon>
        <taxon>Micrococcaceae</taxon>
        <taxon>Micrococcus</taxon>
    </lineage>
</organism>
<comment type="caution">
    <text evidence="2">The sequence shown here is derived from an EMBL/GenBank/DDBJ whole genome shotgun (WGS) entry which is preliminary data.</text>
</comment>
<name>A0AAX0VHW8_MICLU</name>
<reference evidence="2 3" key="1">
    <citation type="submission" date="2017-12" db="EMBL/GenBank/DDBJ databases">
        <title>Phylogenetic diversity of female urinary microbiome.</title>
        <authorList>
            <person name="Thomas-White K."/>
            <person name="Wolfe A.J."/>
        </authorList>
    </citation>
    <scope>NUCLEOTIDE SEQUENCE [LARGE SCALE GENOMIC DNA]</scope>
    <source>
        <strain evidence="2 3">UMB0038</strain>
    </source>
</reference>
<feature type="compositionally biased region" description="Low complexity" evidence="1">
    <location>
        <begin position="64"/>
        <end position="79"/>
    </location>
</feature>
<evidence type="ECO:0000313" key="2">
    <source>
        <dbReference type="EMBL" id="PKZ79823.1"/>
    </source>
</evidence>
<accession>A0AAX0VHW8</accession>